<name>A0A328UHV1_9FIRM</name>
<dbReference type="AlphaFoldDB" id="A0A328UHV1"/>
<proteinExistence type="predicted"/>
<evidence type="ECO:0000313" key="2">
    <source>
        <dbReference type="Proteomes" id="UP000249377"/>
    </source>
</evidence>
<keyword evidence="2" id="KW-1185">Reference proteome</keyword>
<comment type="caution">
    <text evidence="1">The sequence shown here is derived from an EMBL/GenBank/DDBJ whole genome shotgun (WGS) entry which is preliminary data.</text>
</comment>
<sequence length="59" mass="6590">MRIHPKPLNLFGCKTAPFIIMIPKKRSIVLCSLPEGPGSAQAGRRNSLFVRLSHRVCFV</sequence>
<protein>
    <submittedName>
        <fullName evidence="1">Uncharacterized protein</fullName>
    </submittedName>
</protein>
<accession>A0A328UHV1</accession>
<dbReference type="Proteomes" id="UP000249377">
    <property type="component" value="Unassembled WGS sequence"/>
</dbReference>
<reference evidence="1 2" key="1">
    <citation type="submission" date="2018-06" db="EMBL/GenBank/DDBJ databases">
        <title>Noncontiguous genome sequence of Ruminococcaceae bacterium ASD2818.</title>
        <authorList>
            <person name="Chaplin A.V."/>
            <person name="Sokolova S.R."/>
            <person name="Kochetkova T.O."/>
            <person name="Goltsov A.Y."/>
            <person name="Trofimov D.Y."/>
            <person name="Efimov B.A."/>
        </authorList>
    </citation>
    <scope>NUCLEOTIDE SEQUENCE [LARGE SCALE GENOMIC DNA]</scope>
    <source>
        <strain evidence="1 2">ASD2818</strain>
    </source>
</reference>
<dbReference type="EMBL" id="QLYR01000004">
    <property type="protein sequence ID" value="RAQ28794.1"/>
    <property type="molecule type" value="Genomic_DNA"/>
</dbReference>
<gene>
    <name evidence="1" type="ORF">DPQ25_08375</name>
</gene>
<organism evidence="1 2">
    <name type="scientific">Hydrogeniiclostridium mannosilyticum</name>
    <dbReference type="NCBI Taxonomy" id="2764322"/>
    <lineage>
        <taxon>Bacteria</taxon>
        <taxon>Bacillati</taxon>
        <taxon>Bacillota</taxon>
        <taxon>Clostridia</taxon>
        <taxon>Eubacteriales</taxon>
        <taxon>Acutalibacteraceae</taxon>
        <taxon>Hydrogeniiclostridium</taxon>
    </lineage>
</organism>
<evidence type="ECO:0000313" key="1">
    <source>
        <dbReference type="EMBL" id="RAQ28794.1"/>
    </source>
</evidence>